<gene>
    <name evidence="7" type="ORF">LCGC14_2112600</name>
</gene>
<dbReference type="GO" id="GO:0005737">
    <property type="term" value="C:cytoplasm"/>
    <property type="evidence" value="ECO:0007669"/>
    <property type="project" value="InterPro"/>
</dbReference>
<dbReference type="InterPro" id="IPR004730">
    <property type="entry name" value="Transaldolase_1"/>
</dbReference>
<dbReference type="EMBL" id="LAZR01026139">
    <property type="protein sequence ID" value="KKL69669.1"/>
    <property type="molecule type" value="Genomic_DNA"/>
</dbReference>
<dbReference type="GO" id="GO:0004801">
    <property type="term" value="F:transaldolase activity"/>
    <property type="evidence" value="ECO:0007669"/>
    <property type="project" value="UniProtKB-EC"/>
</dbReference>
<comment type="pathway">
    <text evidence="1">Carbohydrate degradation; pentose phosphate pathway; D-glyceraldehyde 3-phosphate and beta-D-fructose 6-phosphate from D-ribose 5-phosphate and D-xylulose 5-phosphate (non-oxidative stage): step 2/3.</text>
</comment>
<dbReference type="FunFam" id="3.20.20.70:FF:000088">
    <property type="entry name" value="Transaldolase"/>
    <property type="match status" value="1"/>
</dbReference>
<dbReference type="PROSITE" id="PS01054">
    <property type="entry name" value="TRANSALDOLASE_1"/>
    <property type="match status" value="1"/>
</dbReference>
<dbReference type="InterPro" id="IPR001585">
    <property type="entry name" value="TAL/FSA"/>
</dbReference>
<evidence type="ECO:0000256" key="1">
    <source>
        <dbReference type="ARBA" id="ARBA00004857"/>
    </source>
</evidence>
<dbReference type="UniPathway" id="UPA00115">
    <property type="reaction ID" value="UER00414"/>
</dbReference>
<evidence type="ECO:0000256" key="4">
    <source>
        <dbReference type="ARBA" id="ARBA00022679"/>
    </source>
</evidence>
<sequence length="321" mass="36552">MSETQTKTTLDQLKLHTTVVADTSDFELIEKYKPEDATTNPSLILKASQKEEYKDLIDEAILFGKSQISKNTLDLIAIKLFVNFGLEILKKIPGRVSIEVDAKYSFDTQKSVEIAKLIISLFEKNGIDRERILIKLATTFEGIKACEILEKENIHCNMTLLFSLAQAIGAADAKATLISPFVGRILDWYKTNHKKEYLSHEDPGVISVTNIFNYFKKFDIKTQIMGASFRNANEIIELTGCDLLTISPDLLEELQNQDNEIVKKLDSNLSKDMQIDKILFNEKTFRYMLNQDAMATEKLSEGIRKFEVDLNKIKDLIKPKI</sequence>
<dbReference type="NCBIfam" id="TIGR00874">
    <property type="entry name" value="talAB"/>
    <property type="match status" value="1"/>
</dbReference>
<accession>A0A0F9E6P9</accession>
<dbReference type="Pfam" id="PF00923">
    <property type="entry name" value="TAL_FSA"/>
    <property type="match status" value="1"/>
</dbReference>
<evidence type="ECO:0000256" key="5">
    <source>
        <dbReference type="ARBA" id="ARBA00023126"/>
    </source>
</evidence>
<evidence type="ECO:0000256" key="3">
    <source>
        <dbReference type="ARBA" id="ARBA00013151"/>
    </source>
</evidence>
<name>A0A0F9E6P9_9ZZZZ</name>
<evidence type="ECO:0000256" key="6">
    <source>
        <dbReference type="ARBA" id="ARBA00023270"/>
    </source>
</evidence>
<evidence type="ECO:0000313" key="7">
    <source>
        <dbReference type="EMBL" id="KKL69669.1"/>
    </source>
</evidence>
<reference evidence="7" key="1">
    <citation type="journal article" date="2015" name="Nature">
        <title>Complex archaea that bridge the gap between prokaryotes and eukaryotes.</title>
        <authorList>
            <person name="Spang A."/>
            <person name="Saw J.H."/>
            <person name="Jorgensen S.L."/>
            <person name="Zaremba-Niedzwiedzka K."/>
            <person name="Martijn J."/>
            <person name="Lind A.E."/>
            <person name="van Eijk R."/>
            <person name="Schleper C."/>
            <person name="Guy L."/>
            <person name="Ettema T.J."/>
        </authorList>
    </citation>
    <scope>NUCLEOTIDE SEQUENCE</scope>
</reference>
<comment type="caution">
    <text evidence="7">The sequence shown here is derived from an EMBL/GenBank/DDBJ whole genome shotgun (WGS) entry which is preliminary data.</text>
</comment>
<dbReference type="CDD" id="cd00957">
    <property type="entry name" value="Transaldolase_TalAB"/>
    <property type="match status" value="1"/>
</dbReference>
<evidence type="ECO:0000256" key="2">
    <source>
        <dbReference type="ARBA" id="ARBA00008012"/>
    </source>
</evidence>
<dbReference type="InterPro" id="IPR018225">
    <property type="entry name" value="Transaldolase_AS"/>
</dbReference>
<dbReference type="EC" id="2.2.1.2" evidence="3"/>
<dbReference type="SUPFAM" id="SSF51569">
    <property type="entry name" value="Aldolase"/>
    <property type="match status" value="1"/>
</dbReference>
<dbReference type="AlphaFoldDB" id="A0A0F9E6P9"/>
<comment type="similarity">
    <text evidence="2">Belongs to the transaldolase family. Type 1 subfamily.</text>
</comment>
<dbReference type="GO" id="GO:0006098">
    <property type="term" value="P:pentose-phosphate shunt"/>
    <property type="evidence" value="ECO:0007669"/>
    <property type="project" value="UniProtKB-UniPathway"/>
</dbReference>
<dbReference type="Gene3D" id="3.20.20.70">
    <property type="entry name" value="Aldolase class I"/>
    <property type="match status" value="1"/>
</dbReference>
<keyword evidence="6" id="KW-0704">Schiff base</keyword>
<organism evidence="7">
    <name type="scientific">marine sediment metagenome</name>
    <dbReference type="NCBI Taxonomy" id="412755"/>
    <lineage>
        <taxon>unclassified sequences</taxon>
        <taxon>metagenomes</taxon>
        <taxon>ecological metagenomes</taxon>
    </lineage>
</organism>
<dbReference type="PANTHER" id="PTHR10683:SF18">
    <property type="entry name" value="TRANSALDOLASE"/>
    <property type="match status" value="1"/>
</dbReference>
<keyword evidence="4" id="KW-0808">Transferase</keyword>
<proteinExistence type="inferred from homology"/>
<protein>
    <recommendedName>
        <fullName evidence="3">transaldolase</fullName>
        <ecNumber evidence="3">2.2.1.2</ecNumber>
    </recommendedName>
</protein>
<keyword evidence="5" id="KW-0570">Pentose shunt</keyword>
<dbReference type="PROSITE" id="PS00958">
    <property type="entry name" value="TRANSALDOLASE_2"/>
    <property type="match status" value="1"/>
</dbReference>
<dbReference type="InterPro" id="IPR013785">
    <property type="entry name" value="Aldolase_TIM"/>
</dbReference>
<dbReference type="GO" id="GO:0005975">
    <property type="term" value="P:carbohydrate metabolic process"/>
    <property type="evidence" value="ECO:0007669"/>
    <property type="project" value="InterPro"/>
</dbReference>
<dbReference type="PANTHER" id="PTHR10683">
    <property type="entry name" value="TRANSALDOLASE"/>
    <property type="match status" value="1"/>
</dbReference>